<dbReference type="AlphaFoldDB" id="A0A9D1Q2Z2"/>
<dbReference type="GO" id="GO:0009245">
    <property type="term" value="P:lipid A biosynthetic process"/>
    <property type="evidence" value="ECO:0007669"/>
    <property type="project" value="UniProtKB-KW"/>
</dbReference>
<evidence type="ECO:0000259" key="12">
    <source>
        <dbReference type="Pfam" id="PF00892"/>
    </source>
</evidence>
<evidence type="ECO:0000256" key="8">
    <source>
        <dbReference type="ARBA" id="ARBA00022989"/>
    </source>
</evidence>
<dbReference type="GO" id="GO:0005886">
    <property type="term" value="C:plasma membrane"/>
    <property type="evidence" value="ECO:0007669"/>
    <property type="project" value="UniProtKB-SubCell"/>
</dbReference>
<keyword evidence="6 11" id="KW-0812">Transmembrane</keyword>
<feature type="transmembrane region" description="Helical" evidence="11">
    <location>
        <begin position="170"/>
        <end position="189"/>
    </location>
</feature>
<dbReference type="GO" id="GO:0022857">
    <property type="term" value="F:transmembrane transporter activity"/>
    <property type="evidence" value="ECO:0007669"/>
    <property type="project" value="InterPro"/>
</dbReference>
<keyword evidence="8 11" id="KW-1133">Transmembrane helix</keyword>
<proteinExistence type="predicted"/>
<evidence type="ECO:0000256" key="10">
    <source>
        <dbReference type="ARBA" id="ARBA00023136"/>
    </source>
</evidence>
<evidence type="ECO:0000256" key="2">
    <source>
        <dbReference type="ARBA" id="ARBA00022475"/>
    </source>
</evidence>
<sequence>MTLSIFILIMIAAIIHAGWNSLIKGSDDKFMSTATLSLMTAGIMLLLLPFVTFPNHAALPYFIMSVLLQIIYYILLAQTYKITDIGLSYPIMRGTAPLLVALLSRLIWGEIIPPLSWLGILLIVGGILWLGYSSFKTATITGIFMSLANASVIAVYTINDALGVRTSEDAISYSIWLFFISTLMIALWAFKYRHQRFIPYISKHWKSGVIAAVGSSLSYGIILWTMQHAPIYLVSALRETSIFFVIMIAIFILKEPTNGIRITSAFLIVSGTIILRLASA</sequence>
<dbReference type="PANTHER" id="PTHR30561:SF9">
    <property type="entry name" value="4-AMINO-4-DEOXY-L-ARABINOSE-PHOSPHOUNDECAPRENOL FLIPPASE SUBUNIT ARNF-RELATED"/>
    <property type="match status" value="1"/>
</dbReference>
<comment type="subcellular location">
    <subcellularLocation>
        <location evidence="1">Cell membrane</location>
        <topology evidence="1">Multi-pass membrane protein</topology>
    </subcellularLocation>
</comment>
<keyword evidence="9" id="KW-0443">Lipid metabolism</keyword>
<dbReference type="Gene3D" id="1.10.3730.20">
    <property type="match status" value="2"/>
</dbReference>
<dbReference type="SUPFAM" id="SSF103481">
    <property type="entry name" value="Multidrug resistance efflux transporter EmrE"/>
    <property type="match status" value="2"/>
</dbReference>
<dbReference type="InterPro" id="IPR037185">
    <property type="entry name" value="EmrE-like"/>
</dbReference>
<keyword evidence="3" id="KW-0444">Lipid biosynthesis</keyword>
<evidence type="ECO:0000256" key="5">
    <source>
        <dbReference type="ARBA" id="ARBA00022556"/>
    </source>
</evidence>
<accession>A0A9D1Q2Z2</accession>
<dbReference type="EMBL" id="DXHP01000013">
    <property type="protein sequence ID" value="HIW05815.1"/>
    <property type="molecule type" value="Genomic_DNA"/>
</dbReference>
<protein>
    <submittedName>
        <fullName evidence="13">DMT family transporter</fullName>
    </submittedName>
</protein>
<reference evidence="13" key="1">
    <citation type="journal article" date="2021" name="PeerJ">
        <title>Extensive microbial diversity within the chicken gut microbiome revealed by metagenomics and culture.</title>
        <authorList>
            <person name="Gilroy R."/>
            <person name="Ravi A."/>
            <person name="Getino M."/>
            <person name="Pursley I."/>
            <person name="Horton D.L."/>
            <person name="Alikhan N.F."/>
            <person name="Baker D."/>
            <person name="Gharbi K."/>
            <person name="Hall N."/>
            <person name="Watson M."/>
            <person name="Adriaenssens E.M."/>
            <person name="Foster-Nyarko E."/>
            <person name="Jarju S."/>
            <person name="Secka A."/>
            <person name="Antonio M."/>
            <person name="Oren A."/>
            <person name="Chaudhuri R.R."/>
            <person name="La Ragione R."/>
            <person name="Hildebrand F."/>
            <person name="Pallen M.J."/>
        </authorList>
    </citation>
    <scope>NUCLEOTIDE SEQUENCE</scope>
    <source>
        <strain evidence="13">CHK160-9182</strain>
    </source>
</reference>
<feature type="transmembrane region" description="Helical" evidence="11">
    <location>
        <begin position="6"/>
        <end position="23"/>
    </location>
</feature>
<reference evidence="13" key="2">
    <citation type="submission" date="2021-04" db="EMBL/GenBank/DDBJ databases">
        <authorList>
            <person name="Gilroy R."/>
        </authorList>
    </citation>
    <scope>NUCLEOTIDE SEQUENCE</scope>
    <source>
        <strain evidence="13">CHK160-9182</strain>
    </source>
</reference>
<dbReference type="GO" id="GO:0009103">
    <property type="term" value="P:lipopolysaccharide biosynthetic process"/>
    <property type="evidence" value="ECO:0007669"/>
    <property type="project" value="UniProtKB-KW"/>
</dbReference>
<feature type="transmembrane region" description="Helical" evidence="11">
    <location>
        <begin position="114"/>
        <end position="132"/>
    </location>
</feature>
<dbReference type="Proteomes" id="UP000823934">
    <property type="component" value="Unassembled WGS sequence"/>
</dbReference>
<comment type="caution">
    <text evidence="13">The sequence shown here is derived from an EMBL/GenBank/DDBJ whole genome shotgun (WGS) entry which is preliminary data.</text>
</comment>
<evidence type="ECO:0000256" key="9">
    <source>
        <dbReference type="ARBA" id="ARBA00023098"/>
    </source>
</evidence>
<dbReference type="Pfam" id="PF00892">
    <property type="entry name" value="EamA"/>
    <property type="match status" value="2"/>
</dbReference>
<feature type="transmembrane region" description="Helical" evidence="11">
    <location>
        <begin position="260"/>
        <end position="278"/>
    </location>
</feature>
<name>A0A9D1Q2Z2_9GAMM</name>
<evidence type="ECO:0000256" key="3">
    <source>
        <dbReference type="ARBA" id="ARBA00022516"/>
    </source>
</evidence>
<evidence type="ECO:0000256" key="6">
    <source>
        <dbReference type="ARBA" id="ARBA00022692"/>
    </source>
</evidence>
<dbReference type="InterPro" id="IPR000620">
    <property type="entry name" value="EamA_dom"/>
</dbReference>
<keyword evidence="2" id="KW-1003">Cell membrane</keyword>
<keyword evidence="4" id="KW-0997">Cell inner membrane</keyword>
<gene>
    <name evidence="13" type="ORF">H9889_00595</name>
</gene>
<evidence type="ECO:0000256" key="1">
    <source>
        <dbReference type="ARBA" id="ARBA00004651"/>
    </source>
</evidence>
<dbReference type="PANTHER" id="PTHR30561">
    <property type="entry name" value="SMR FAMILY PROTON-DEPENDENT DRUG EFFLUX TRANSPORTER SUGE"/>
    <property type="match status" value="1"/>
</dbReference>
<feature type="transmembrane region" description="Helical" evidence="11">
    <location>
        <begin position="232"/>
        <end position="253"/>
    </location>
</feature>
<evidence type="ECO:0000256" key="7">
    <source>
        <dbReference type="ARBA" id="ARBA00022985"/>
    </source>
</evidence>
<keyword evidence="7" id="KW-0448">Lipopolysaccharide biosynthesis</keyword>
<keyword evidence="5" id="KW-0441">Lipid A biosynthesis</keyword>
<evidence type="ECO:0000313" key="13">
    <source>
        <dbReference type="EMBL" id="HIW05815.1"/>
    </source>
</evidence>
<organism evidence="13 14">
    <name type="scientific">Candidatus Ignatzschineria merdigallinarum</name>
    <dbReference type="NCBI Taxonomy" id="2838621"/>
    <lineage>
        <taxon>Bacteria</taxon>
        <taxon>Pseudomonadati</taxon>
        <taxon>Pseudomonadota</taxon>
        <taxon>Gammaproteobacteria</taxon>
        <taxon>Cardiobacteriales</taxon>
        <taxon>Ignatzschineriaceae</taxon>
        <taxon>Ignatzschineria</taxon>
    </lineage>
</organism>
<evidence type="ECO:0000313" key="14">
    <source>
        <dbReference type="Proteomes" id="UP000823934"/>
    </source>
</evidence>
<keyword evidence="10 11" id="KW-0472">Membrane</keyword>
<feature type="domain" description="EamA" evidence="12">
    <location>
        <begin position="5"/>
        <end position="130"/>
    </location>
</feature>
<dbReference type="InterPro" id="IPR000390">
    <property type="entry name" value="Small_drug/metabolite_transptr"/>
</dbReference>
<feature type="transmembrane region" description="Helical" evidence="11">
    <location>
        <begin position="87"/>
        <end position="108"/>
    </location>
</feature>
<evidence type="ECO:0000256" key="11">
    <source>
        <dbReference type="SAM" id="Phobius"/>
    </source>
</evidence>
<feature type="transmembrane region" description="Helical" evidence="11">
    <location>
        <begin position="30"/>
        <end position="51"/>
    </location>
</feature>
<feature type="transmembrane region" description="Helical" evidence="11">
    <location>
        <begin position="209"/>
        <end position="226"/>
    </location>
</feature>
<evidence type="ECO:0000256" key="4">
    <source>
        <dbReference type="ARBA" id="ARBA00022519"/>
    </source>
</evidence>
<feature type="domain" description="EamA" evidence="12">
    <location>
        <begin position="141"/>
        <end position="275"/>
    </location>
</feature>
<feature type="transmembrane region" description="Helical" evidence="11">
    <location>
        <begin position="139"/>
        <end position="158"/>
    </location>
</feature>
<feature type="transmembrane region" description="Helical" evidence="11">
    <location>
        <begin position="57"/>
        <end position="75"/>
    </location>
</feature>